<dbReference type="EMBL" id="JBHMAJ010000001">
    <property type="protein sequence ID" value="MFB9822723.1"/>
    <property type="molecule type" value="Genomic_DNA"/>
</dbReference>
<dbReference type="RefSeq" id="WP_225935136.1">
    <property type="nucleotide sequence ID" value="NZ_CP082286.1"/>
</dbReference>
<reference evidence="5" key="1">
    <citation type="submission" date="2024-09" db="EMBL/GenBank/DDBJ databases">
        <authorList>
            <person name="Sun Q."/>
        </authorList>
    </citation>
    <scope>NUCLEOTIDE SEQUENCE [LARGE SCALE GENOMIC DNA]</scope>
    <source>
        <strain evidence="5">JCM 31273</strain>
    </source>
</reference>
<dbReference type="PROSITE" id="PS51118">
    <property type="entry name" value="HTH_HXLR"/>
    <property type="match status" value="1"/>
</dbReference>
<dbReference type="Gene3D" id="1.10.10.10">
    <property type="entry name" value="Winged helix-like DNA-binding domain superfamily/Winged helix DNA-binding domain"/>
    <property type="match status" value="1"/>
</dbReference>
<evidence type="ECO:0000256" key="2">
    <source>
        <dbReference type="ARBA" id="ARBA00023125"/>
    </source>
</evidence>
<keyword evidence="1" id="KW-0805">Transcription regulation</keyword>
<sequence length="122" mass="13887">MTDPAPDADDRGEPDRERCYCRLNPLFDLLSRRHAMGVVCIVGAAQPVRYSEIEATFGEVSSSTLSARLDELTEAGLLDREQRETIPPHVEYALTDDGERLRERLEPVRRWTADRSERSDGR</sequence>
<evidence type="ECO:0000256" key="1">
    <source>
        <dbReference type="ARBA" id="ARBA00023015"/>
    </source>
</evidence>
<evidence type="ECO:0000256" key="3">
    <source>
        <dbReference type="ARBA" id="ARBA00023163"/>
    </source>
</evidence>
<dbReference type="PANTHER" id="PTHR33204:SF18">
    <property type="entry name" value="TRANSCRIPTIONAL REGULATORY PROTEIN"/>
    <property type="match status" value="1"/>
</dbReference>
<keyword evidence="3" id="KW-0804">Transcription</keyword>
<dbReference type="PANTHER" id="PTHR33204">
    <property type="entry name" value="TRANSCRIPTIONAL REGULATOR, MARR FAMILY"/>
    <property type="match status" value="1"/>
</dbReference>
<accession>A0ABD5MHK8</accession>
<dbReference type="Proteomes" id="UP001589595">
    <property type="component" value="Unassembled WGS sequence"/>
</dbReference>
<gene>
    <name evidence="5" type="ORF">ACFFOL_00790</name>
</gene>
<keyword evidence="2" id="KW-0238">DNA-binding</keyword>
<dbReference type="GeneID" id="67212052"/>
<proteinExistence type="predicted"/>
<dbReference type="SUPFAM" id="SSF46785">
    <property type="entry name" value="Winged helix' DNA-binding domain"/>
    <property type="match status" value="1"/>
</dbReference>
<dbReference type="InterPro" id="IPR002577">
    <property type="entry name" value="HTH_HxlR"/>
</dbReference>
<feature type="domain" description="HTH hxlR-type" evidence="4">
    <location>
        <begin position="21"/>
        <end position="120"/>
    </location>
</feature>
<dbReference type="AlphaFoldDB" id="A0ABD5MHK8"/>
<keyword evidence="6" id="KW-1185">Reference proteome</keyword>
<dbReference type="InterPro" id="IPR036390">
    <property type="entry name" value="WH_DNA-bd_sf"/>
</dbReference>
<protein>
    <submittedName>
        <fullName evidence="5">Winged helix-turn-helix transcriptional regulator</fullName>
    </submittedName>
</protein>
<dbReference type="Pfam" id="PF01638">
    <property type="entry name" value="HxlR"/>
    <property type="match status" value="1"/>
</dbReference>
<evidence type="ECO:0000313" key="5">
    <source>
        <dbReference type="EMBL" id="MFB9822723.1"/>
    </source>
</evidence>
<name>A0ABD5MHK8_9EURY</name>
<evidence type="ECO:0000259" key="4">
    <source>
        <dbReference type="PROSITE" id="PS51118"/>
    </source>
</evidence>
<evidence type="ECO:0000313" key="6">
    <source>
        <dbReference type="Proteomes" id="UP001589595"/>
    </source>
</evidence>
<dbReference type="InterPro" id="IPR036388">
    <property type="entry name" value="WH-like_DNA-bd_sf"/>
</dbReference>
<organism evidence="5 6">
    <name type="scientific">Halobaculum roseum</name>
    <dbReference type="NCBI Taxonomy" id="2175149"/>
    <lineage>
        <taxon>Archaea</taxon>
        <taxon>Methanobacteriati</taxon>
        <taxon>Methanobacteriota</taxon>
        <taxon>Stenosarchaea group</taxon>
        <taxon>Halobacteria</taxon>
        <taxon>Halobacteriales</taxon>
        <taxon>Haloferacaceae</taxon>
        <taxon>Halobaculum</taxon>
    </lineage>
</organism>
<comment type="caution">
    <text evidence="5">The sequence shown here is derived from an EMBL/GenBank/DDBJ whole genome shotgun (WGS) entry which is preliminary data.</text>
</comment>
<dbReference type="GO" id="GO:0003677">
    <property type="term" value="F:DNA binding"/>
    <property type="evidence" value="ECO:0007669"/>
    <property type="project" value="UniProtKB-KW"/>
</dbReference>